<feature type="region of interest" description="Disordered" evidence="1">
    <location>
        <begin position="228"/>
        <end position="249"/>
    </location>
</feature>
<keyword evidence="3" id="KW-1185">Reference proteome</keyword>
<organism evidence="2 3">
    <name type="scientific">[Torrubiella] hemipterigena</name>
    <dbReference type="NCBI Taxonomy" id="1531966"/>
    <lineage>
        <taxon>Eukaryota</taxon>
        <taxon>Fungi</taxon>
        <taxon>Dikarya</taxon>
        <taxon>Ascomycota</taxon>
        <taxon>Pezizomycotina</taxon>
        <taxon>Sordariomycetes</taxon>
        <taxon>Hypocreomycetidae</taxon>
        <taxon>Hypocreales</taxon>
        <taxon>Clavicipitaceae</taxon>
        <taxon>Clavicipitaceae incertae sedis</taxon>
        <taxon>'Torrubiella' clade</taxon>
    </lineage>
</organism>
<name>A0A0A1SZP8_9HYPO</name>
<dbReference type="AlphaFoldDB" id="A0A0A1SZP8"/>
<feature type="compositionally biased region" description="Acidic residues" evidence="1">
    <location>
        <begin position="240"/>
        <end position="249"/>
    </location>
</feature>
<dbReference type="OrthoDB" id="4500473at2759"/>
<reference evidence="2 3" key="1">
    <citation type="journal article" date="2015" name="Genome Announc.">
        <title>Draft Genome Sequence and Gene Annotation of the Entomopathogenic Fungus Verticillium hemipterigenum.</title>
        <authorList>
            <person name="Horn F."/>
            <person name="Habel A."/>
            <person name="Scharf D.H."/>
            <person name="Dworschak J."/>
            <person name="Brakhage A.A."/>
            <person name="Guthke R."/>
            <person name="Hertweck C."/>
            <person name="Linde J."/>
        </authorList>
    </citation>
    <scope>NUCLEOTIDE SEQUENCE [LARGE SCALE GENOMIC DNA]</scope>
</reference>
<feature type="compositionally biased region" description="Basic and acidic residues" evidence="1">
    <location>
        <begin position="228"/>
        <end position="239"/>
    </location>
</feature>
<sequence>MPFNNKTKKYWIIPQESLDPKDLPLGSILKQPNDVIDVLNRGEVLAIDERHIIKEREQISKSIKDSAEKGFGFNLDASSVLAAIIGASPDVGTEWSNAKGDSIEATKVRAEHFSPSEEYAKTLFSTENVTEYIGKSVFTAPVYLVVGLAIASTIVRSVSKSQKISGKAGVGLGPPGTGVEISGDVSGNLQVESSYSDAVNEDVVLAYRVRRFRYSKLRGRIVKSKEDETDHSIYKHGAEGDSEEEEEDDYITTAAFSYFEDDDVIARDFGLGGFTECNDDNADEETN</sequence>
<evidence type="ECO:0000313" key="3">
    <source>
        <dbReference type="Proteomes" id="UP000039046"/>
    </source>
</evidence>
<evidence type="ECO:0000313" key="2">
    <source>
        <dbReference type="EMBL" id="CEJ90301.1"/>
    </source>
</evidence>
<dbReference type="HOGENOM" id="CLU_970393_0_0_1"/>
<gene>
    <name evidence="2" type="ORF">VHEMI06093</name>
</gene>
<proteinExistence type="predicted"/>
<dbReference type="EMBL" id="CDHN01000003">
    <property type="protein sequence ID" value="CEJ90301.1"/>
    <property type="molecule type" value="Genomic_DNA"/>
</dbReference>
<protein>
    <submittedName>
        <fullName evidence="2">Uncharacterized protein</fullName>
    </submittedName>
</protein>
<dbReference type="Proteomes" id="UP000039046">
    <property type="component" value="Unassembled WGS sequence"/>
</dbReference>
<accession>A0A0A1SZP8</accession>
<evidence type="ECO:0000256" key="1">
    <source>
        <dbReference type="SAM" id="MobiDB-lite"/>
    </source>
</evidence>